<dbReference type="SUPFAM" id="SSF81464">
    <property type="entry name" value="Cytochrome c oxidase subunit II-like, transmembrane region"/>
    <property type="match status" value="1"/>
</dbReference>
<dbReference type="Gene3D" id="2.60.40.420">
    <property type="entry name" value="Cupredoxins - blue copper proteins"/>
    <property type="match status" value="1"/>
</dbReference>
<keyword evidence="5 10" id="KW-0812">Transmembrane</keyword>
<feature type="transmembrane region" description="Helical" evidence="13">
    <location>
        <begin position="45"/>
        <end position="66"/>
    </location>
</feature>
<evidence type="ECO:0000256" key="13">
    <source>
        <dbReference type="SAM" id="Phobius"/>
    </source>
</evidence>
<keyword evidence="7 10" id="KW-0249">Electron transport</keyword>
<proteinExistence type="inferred from homology"/>
<evidence type="ECO:0000313" key="16">
    <source>
        <dbReference type="EMBL" id="TWI91499.1"/>
    </source>
</evidence>
<dbReference type="InterPro" id="IPR036257">
    <property type="entry name" value="Cyt_c_oxidase_su2_TM_sf"/>
</dbReference>
<feature type="region of interest" description="Disordered" evidence="12">
    <location>
        <begin position="322"/>
        <end position="349"/>
    </location>
</feature>
<comment type="function">
    <text evidence="11">Subunits I and II form the functional core of the enzyme complex. Electrons originating in cytochrome c are transferred via heme a and Cu(A) to the binuclear center formed by heme a3 and Cu(B).</text>
</comment>
<evidence type="ECO:0000256" key="6">
    <source>
        <dbReference type="ARBA" id="ARBA00022967"/>
    </source>
</evidence>
<keyword evidence="9 13" id="KW-0472">Membrane</keyword>
<evidence type="ECO:0000256" key="4">
    <source>
        <dbReference type="ARBA" id="ARBA00022660"/>
    </source>
</evidence>
<keyword evidence="6" id="KW-1278">Translocase</keyword>
<dbReference type="GO" id="GO:0005886">
    <property type="term" value="C:plasma membrane"/>
    <property type="evidence" value="ECO:0007669"/>
    <property type="project" value="UniProtKB-SubCell"/>
</dbReference>
<feature type="domain" description="Cytochrome oxidase subunit II copper A binding" evidence="14">
    <location>
        <begin position="160"/>
        <end position="313"/>
    </location>
</feature>
<evidence type="ECO:0000259" key="15">
    <source>
        <dbReference type="PROSITE" id="PS50999"/>
    </source>
</evidence>
<feature type="compositionally biased region" description="Polar residues" evidence="12">
    <location>
        <begin position="338"/>
        <end position="349"/>
    </location>
</feature>
<evidence type="ECO:0000259" key="14">
    <source>
        <dbReference type="PROSITE" id="PS50857"/>
    </source>
</evidence>
<evidence type="ECO:0000313" key="17">
    <source>
        <dbReference type="Proteomes" id="UP000316778"/>
    </source>
</evidence>
<dbReference type="EMBL" id="VLLG01000002">
    <property type="protein sequence ID" value="TWI91499.1"/>
    <property type="molecule type" value="Genomic_DNA"/>
</dbReference>
<dbReference type="GO" id="GO:0005507">
    <property type="term" value="F:copper ion binding"/>
    <property type="evidence" value="ECO:0007669"/>
    <property type="project" value="InterPro"/>
</dbReference>
<dbReference type="InterPro" id="IPR045187">
    <property type="entry name" value="CcO_II"/>
</dbReference>
<comment type="caution">
    <text evidence="16">The sequence shown here is derived from an EMBL/GenBank/DDBJ whole genome shotgun (WGS) entry which is preliminary data.</text>
</comment>
<keyword evidence="17" id="KW-1185">Reference proteome</keyword>
<dbReference type="Gene3D" id="1.10.287.90">
    <property type="match status" value="1"/>
</dbReference>
<comment type="cofactor">
    <cofactor evidence="11">
        <name>Cu cation</name>
        <dbReference type="ChEBI" id="CHEBI:23378"/>
    </cofactor>
    <text evidence="11">Binds a copper A center.</text>
</comment>
<keyword evidence="8 13" id="KW-1133">Transmembrane helix</keyword>
<dbReference type="InterPro" id="IPR008972">
    <property type="entry name" value="Cupredoxin"/>
</dbReference>
<dbReference type="SUPFAM" id="SSF49503">
    <property type="entry name" value="Cupredoxins"/>
    <property type="match status" value="1"/>
</dbReference>
<keyword evidence="3 10" id="KW-0813">Transport</keyword>
<gene>
    <name evidence="16" type="ORF">LX66_0868</name>
</gene>
<comment type="subcellular location">
    <subcellularLocation>
        <location evidence="10">Cell membrane</location>
        <topology evidence="10">Multi-pass membrane protein</topology>
    </subcellularLocation>
    <subcellularLocation>
        <location evidence="1">Membrane</location>
        <topology evidence="1">Multi-pass membrane protein</topology>
    </subcellularLocation>
</comment>
<dbReference type="Proteomes" id="UP000316778">
    <property type="component" value="Unassembled WGS sequence"/>
</dbReference>
<dbReference type="PROSITE" id="PS50857">
    <property type="entry name" value="COX2_CUA"/>
    <property type="match status" value="1"/>
</dbReference>
<dbReference type="AlphaFoldDB" id="A0A562TDA4"/>
<feature type="domain" description="Cytochrome oxidase subunit II transmembrane region profile" evidence="15">
    <location>
        <begin position="63"/>
        <end position="158"/>
    </location>
</feature>
<dbReference type="PANTHER" id="PTHR22888">
    <property type="entry name" value="CYTOCHROME C OXIDASE, SUBUNIT II"/>
    <property type="match status" value="1"/>
</dbReference>
<dbReference type="OrthoDB" id="9781261at2"/>
<dbReference type="Pfam" id="PF02790">
    <property type="entry name" value="COX2_TM"/>
    <property type="match status" value="1"/>
</dbReference>
<evidence type="ECO:0000256" key="5">
    <source>
        <dbReference type="ARBA" id="ARBA00022692"/>
    </source>
</evidence>
<keyword evidence="11" id="KW-0186">Copper</keyword>
<accession>A0A562TDA4</accession>
<feature type="transmembrane region" description="Helical" evidence="13">
    <location>
        <begin position="130"/>
        <end position="152"/>
    </location>
</feature>
<feature type="transmembrane region" description="Helical" evidence="13">
    <location>
        <begin position="6"/>
        <end position="24"/>
    </location>
</feature>
<comment type="similarity">
    <text evidence="2 10">Belongs to the cytochrome c oxidase subunit 2 family.</text>
</comment>
<evidence type="ECO:0000256" key="2">
    <source>
        <dbReference type="ARBA" id="ARBA00007866"/>
    </source>
</evidence>
<sequence>MSGFLAVLVVVLIFVVIFQIAKASEYVSILKGEKKARQQNNRINGFLLIAFLVLGLIGVYYCNELLKGKILGEPASEQGESIDNMIMWTLVITGVVFVITQILLFWFAFKYQEREGQKAFYFPHNNKLEVIWTVIPAIALTILVAIGLRHWFRITSEAPKDAMIVEITGKQFNWLIRYPGKDGKLGSKYYKNINDATNPVGQDWDDNLNRDDFMATEMHMVVGKPVKLIIGSRDVVHDVGLPHFRMKMDAVPGIPTTMWVTPKFTTAQMKEKTGNPDFVYEISCDQMCGSGHYSMRAIIVVETQEEFDAWTAKQKSQYELAHAAEAPAAPEQEKPAADSTQKAVAANIQ</sequence>
<evidence type="ECO:0000256" key="11">
    <source>
        <dbReference type="RuleBase" id="RU004024"/>
    </source>
</evidence>
<dbReference type="PROSITE" id="PS50999">
    <property type="entry name" value="COX2_TM"/>
    <property type="match status" value="1"/>
</dbReference>
<evidence type="ECO:0000256" key="9">
    <source>
        <dbReference type="ARBA" id="ARBA00023136"/>
    </source>
</evidence>
<evidence type="ECO:0000256" key="1">
    <source>
        <dbReference type="ARBA" id="ARBA00004141"/>
    </source>
</evidence>
<organism evidence="16 17">
    <name type="scientific">Chitinophaga japonensis</name>
    <name type="common">Flexibacter japonensis</name>
    <dbReference type="NCBI Taxonomy" id="104662"/>
    <lineage>
        <taxon>Bacteria</taxon>
        <taxon>Pseudomonadati</taxon>
        <taxon>Bacteroidota</taxon>
        <taxon>Chitinophagia</taxon>
        <taxon>Chitinophagales</taxon>
        <taxon>Chitinophagaceae</taxon>
        <taxon>Chitinophaga</taxon>
    </lineage>
</organism>
<dbReference type="InterPro" id="IPR011759">
    <property type="entry name" value="Cyt_c_oxidase_su2_TM_dom"/>
</dbReference>
<feature type="transmembrane region" description="Helical" evidence="13">
    <location>
        <begin position="86"/>
        <end position="109"/>
    </location>
</feature>
<dbReference type="EC" id="7.1.1.9" evidence="11"/>
<dbReference type="GO" id="GO:0004129">
    <property type="term" value="F:cytochrome-c oxidase activity"/>
    <property type="evidence" value="ECO:0007669"/>
    <property type="project" value="UniProtKB-EC"/>
</dbReference>
<dbReference type="GO" id="GO:0042773">
    <property type="term" value="P:ATP synthesis coupled electron transport"/>
    <property type="evidence" value="ECO:0007669"/>
    <property type="project" value="TreeGrafter"/>
</dbReference>
<dbReference type="Pfam" id="PF00116">
    <property type="entry name" value="COX2"/>
    <property type="match status" value="1"/>
</dbReference>
<evidence type="ECO:0000256" key="7">
    <source>
        <dbReference type="ARBA" id="ARBA00022982"/>
    </source>
</evidence>
<evidence type="ECO:0000256" key="8">
    <source>
        <dbReference type="ARBA" id="ARBA00022989"/>
    </source>
</evidence>
<reference evidence="16 17" key="1">
    <citation type="journal article" date="2013" name="Stand. Genomic Sci.">
        <title>Genomic Encyclopedia of Type Strains, Phase I: The one thousand microbial genomes (KMG-I) project.</title>
        <authorList>
            <person name="Kyrpides N.C."/>
            <person name="Woyke T."/>
            <person name="Eisen J.A."/>
            <person name="Garrity G."/>
            <person name="Lilburn T.G."/>
            <person name="Beck B.J."/>
            <person name="Whitman W.B."/>
            <person name="Hugenholtz P."/>
            <person name="Klenk H.P."/>
        </authorList>
    </citation>
    <scope>NUCLEOTIDE SEQUENCE [LARGE SCALE GENOMIC DNA]</scope>
    <source>
        <strain evidence="16 17">DSM 13484</strain>
    </source>
</reference>
<dbReference type="InterPro" id="IPR002429">
    <property type="entry name" value="CcO_II-like_C"/>
</dbReference>
<dbReference type="PRINTS" id="PR01166">
    <property type="entry name" value="CYCOXIDASEII"/>
</dbReference>
<comment type="catalytic activity">
    <reaction evidence="11">
        <text>4 Fe(II)-[cytochrome c] + O2 + 8 H(+)(in) = 4 Fe(III)-[cytochrome c] + 2 H2O + 4 H(+)(out)</text>
        <dbReference type="Rhea" id="RHEA:11436"/>
        <dbReference type="Rhea" id="RHEA-COMP:10350"/>
        <dbReference type="Rhea" id="RHEA-COMP:14399"/>
        <dbReference type="ChEBI" id="CHEBI:15377"/>
        <dbReference type="ChEBI" id="CHEBI:15378"/>
        <dbReference type="ChEBI" id="CHEBI:15379"/>
        <dbReference type="ChEBI" id="CHEBI:29033"/>
        <dbReference type="ChEBI" id="CHEBI:29034"/>
        <dbReference type="EC" id="7.1.1.9"/>
    </reaction>
</comment>
<name>A0A562TDA4_CHIJA</name>
<evidence type="ECO:0000256" key="3">
    <source>
        <dbReference type="ARBA" id="ARBA00022448"/>
    </source>
</evidence>
<dbReference type="PANTHER" id="PTHR22888:SF9">
    <property type="entry name" value="CYTOCHROME C OXIDASE SUBUNIT 2"/>
    <property type="match status" value="1"/>
</dbReference>
<keyword evidence="11" id="KW-0479">Metal-binding</keyword>
<keyword evidence="4 10" id="KW-0679">Respiratory chain</keyword>
<evidence type="ECO:0000256" key="10">
    <source>
        <dbReference type="RuleBase" id="RU000456"/>
    </source>
</evidence>
<evidence type="ECO:0000256" key="12">
    <source>
        <dbReference type="SAM" id="MobiDB-lite"/>
    </source>
</evidence>
<protein>
    <recommendedName>
        <fullName evidence="11">Cytochrome c oxidase subunit 2</fullName>
        <ecNumber evidence="11">7.1.1.9</ecNumber>
    </recommendedName>
</protein>